<evidence type="ECO:0000259" key="5">
    <source>
        <dbReference type="PROSITE" id="PS51935"/>
    </source>
</evidence>
<proteinExistence type="inferred from homology"/>
<evidence type="ECO:0000313" key="7">
    <source>
        <dbReference type="Proteomes" id="UP000006054"/>
    </source>
</evidence>
<dbReference type="PANTHER" id="PTHR47053">
    <property type="entry name" value="MUREIN DD-ENDOPEPTIDASE MEPH-RELATED"/>
    <property type="match status" value="1"/>
</dbReference>
<comment type="similarity">
    <text evidence="1">Belongs to the peptidase C40 family.</text>
</comment>
<dbReference type="PROSITE" id="PS51935">
    <property type="entry name" value="NLPC_P60"/>
    <property type="match status" value="1"/>
</dbReference>
<keyword evidence="7" id="KW-1185">Reference proteome</keyword>
<dbReference type="Gene3D" id="3.90.1720.10">
    <property type="entry name" value="endopeptidase domain like (from Nostoc punctiforme)"/>
    <property type="match status" value="1"/>
</dbReference>
<dbReference type="HOGENOM" id="CLU_016043_9_2_10"/>
<keyword evidence="2" id="KW-0645">Protease</keyword>
<organism evidence="6 7">
    <name type="scientific">Bernardetia litoralis (strain ATCC 23117 / DSM 6794 / NBRC 15988 / NCIMB 1366 / Fx l1 / Sio-4)</name>
    <name type="common">Flexibacter litoralis</name>
    <dbReference type="NCBI Taxonomy" id="880071"/>
    <lineage>
        <taxon>Bacteria</taxon>
        <taxon>Pseudomonadati</taxon>
        <taxon>Bacteroidota</taxon>
        <taxon>Cytophagia</taxon>
        <taxon>Cytophagales</taxon>
        <taxon>Bernardetiaceae</taxon>
        <taxon>Bernardetia</taxon>
    </lineage>
</organism>
<dbReference type="Proteomes" id="UP000006054">
    <property type="component" value="Chromosome"/>
</dbReference>
<evidence type="ECO:0000256" key="2">
    <source>
        <dbReference type="ARBA" id="ARBA00022670"/>
    </source>
</evidence>
<sequence length="197" mass="21608">MKGIEFIQENGKTVKAVIDLQIHKALFDEIFTRYQAESSANSNSTIHTHSEGNLADNVSGNHDAIAQKAIEEARTYLGTQHVMGGVSRNGLDCSGLTHLSFKEAGIELSRDSRSQAVSGVDISIDSVEAGDLVFFATGSDPNRISHVGIITKTGNSKDDLEFIHTSTSRGVVEEPLFRYDYWQKAYRHARRVISPLA</sequence>
<dbReference type="GO" id="GO:0006508">
    <property type="term" value="P:proteolysis"/>
    <property type="evidence" value="ECO:0007669"/>
    <property type="project" value="UniProtKB-KW"/>
</dbReference>
<name>I4AMS3_BERLS</name>
<keyword evidence="3 6" id="KW-0378">Hydrolase</keyword>
<dbReference type="eggNOG" id="COG0791">
    <property type="taxonomic scope" value="Bacteria"/>
</dbReference>
<feature type="domain" description="NlpC/P60" evidence="5">
    <location>
        <begin position="63"/>
        <end position="193"/>
    </location>
</feature>
<reference evidence="7" key="1">
    <citation type="submission" date="2012-06" db="EMBL/GenBank/DDBJ databases">
        <title>The complete genome of Flexibacter litoralis DSM 6794.</title>
        <authorList>
            <person name="Lucas S."/>
            <person name="Copeland A."/>
            <person name="Lapidus A."/>
            <person name="Glavina del Rio T."/>
            <person name="Dalin E."/>
            <person name="Tice H."/>
            <person name="Bruce D."/>
            <person name="Goodwin L."/>
            <person name="Pitluck S."/>
            <person name="Peters L."/>
            <person name="Ovchinnikova G."/>
            <person name="Lu M."/>
            <person name="Kyrpides N."/>
            <person name="Mavromatis K."/>
            <person name="Ivanova N."/>
            <person name="Brettin T."/>
            <person name="Detter J.C."/>
            <person name="Han C."/>
            <person name="Larimer F."/>
            <person name="Land M."/>
            <person name="Hauser L."/>
            <person name="Markowitz V."/>
            <person name="Cheng J.-F."/>
            <person name="Hugenholtz P."/>
            <person name="Woyke T."/>
            <person name="Wu D."/>
            <person name="Spring S."/>
            <person name="Lang E."/>
            <person name="Kopitz M."/>
            <person name="Brambilla E."/>
            <person name="Klenk H.-P."/>
            <person name="Eisen J.A."/>
        </authorList>
    </citation>
    <scope>NUCLEOTIDE SEQUENCE [LARGE SCALE GENOMIC DNA]</scope>
    <source>
        <strain evidence="7">ATCC 23117 / DSM 6794 / NBRC 15988 / NCIMB 1366 / Sio-4</strain>
    </source>
</reference>
<accession>I4AMS3</accession>
<dbReference type="InterPro" id="IPR000064">
    <property type="entry name" value="NLP_P60_dom"/>
</dbReference>
<keyword evidence="4" id="KW-0788">Thiol protease</keyword>
<evidence type="ECO:0000256" key="4">
    <source>
        <dbReference type="ARBA" id="ARBA00022807"/>
    </source>
</evidence>
<dbReference type="OrthoDB" id="9807055at2"/>
<evidence type="ECO:0000313" key="6">
    <source>
        <dbReference type="EMBL" id="AFM05258.1"/>
    </source>
</evidence>
<gene>
    <name evidence="6" type="ordered locus">Fleli_2908</name>
</gene>
<dbReference type="PANTHER" id="PTHR47053:SF1">
    <property type="entry name" value="MUREIN DD-ENDOPEPTIDASE MEPH-RELATED"/>
    <property type="match status" value="1"/>
</dbReference>
<dbReference type="EMBL" id="CP003345">
    <property type="protein sequence ID" value="AFM05258.1"/>
    <property type="molecule type" value="Genomic_DNA"/>
</dbReference>
<dbReference type="InterPro" id="IPR051202">
    <property type="entry name" value="Peptidase_C40"/>
</dbReference>
<dbReference type="SUPFAM" id="SSF54001">
    <property type="entry name" value="Cysteine proteinases"/>
    <property type="match status" value="1"/>
</dbReference>
<evidence type="ECO:0000256" key="3">
    <source>
        <dbReference type="ARBA" id="ARBA00022801"/>
    </source>
</evidence>
<dbReference type="InterPro" id="IPR038765">
    <property type="entry name" value="Papain-like_cys_pep_sf"/>
</dbReference>
<dbReference type="AlphaFoldDB" id="I4AMS3"/>
<dbReference type="STRING" id="880071.Fleli_2908"/>
<evidence type="ECO:0000256" key="1">
    <source>
        <dbReference type="ARBA" id="ARBA00007074"/>
    </source>
</evidence>
<dbReference type="GO" id="GO:0008234">
    <property type="term" value="F:cysteine-type peptidase activity"/>
    <property type="evidence" value="ECO:0007669"/>
    <property type="project" value="UniProtKB-KW"/>
</dbReference>
<protein>
    <submittedName>
        <fullName evidence="6">Cell wall-associated hydrolase, invasion-associated protein</fullName>
    </submittedName>
</protein>
<dbReference type="Pfam" id="PF00877">
    <property type="entry name" value="NLPC_P60"/>
    <property type="match status" value="1"/>
</dbReference>
<dbReference type="KEGG" id="fli:Fleli_2908"/>
<dbReference type="RefSeq" id="WP_014798692.1">
    <property type="nucleotide sequence ID" value="NC_018018.1"/>
</dbReference>